<protein>
    <submittedName>
        <fullName evidence="1">Uncharacterized protein</fullName>
    </submittedName>
</protein>
<name>A0A381VLK3_9ZZZZ</name>
<proteinExistence type="predicted"/>
<organism evidence="1">
    <name type="scientific">marine metagenome</name>
    <dbReference type="NCBI Taxonomy" id="408172"/>
    <lineage>
        <taxon>unclassified sequences</taxon>
        <taxon>metagenomes</taxon>
        <taxon>ecological metagenomes</taxon>
    </lineage>
</organism>
<dbReference type="InterPro" id="IPR013324">
    <property type="entry name" value="RNA_pol_sigma_r3/r4-like"/>
</dbReference>
<evidence type="ECO:0000313" key="1">
    <source>
        <dbReference type="EMBL" id="SVA41180.1"/>
    </source>
</evidence>
<reference evidence="1" key="1">
    <citation type="submission" date="2018-05" db="EMBL/GenBank/DDBJ databases">
        <authorList>
            <person name="Lanie J.A."/>
            <person name="Ng W.-L."/>
            <person name="Kazmierczak K.M."/>
            <person name="Andrzejewski T.M."/>
            <person name="Davidsen T.M."/>
            <person name="Wayne K.J."/>
            <person name="Tettelin H."/>
            <person name="Glass J.I."/>
            <person name="Rusch D."/>
            <person name="Podicherti R."/>
            <person name="Tsui H.-C.T."/>
            <person name="Winkler M.E."/>
        </authorList>
    </citation>
    <scope>NUCLEOTIDE SEQUENCE</scope>
</reference>
<gene>
    <name evidence="1" type="ORF">METZ01_LOCUS94034</name>
</gene>
<accession>A0A381VLK3</accession>
<dbReference type="AlphaFoldDB" id="A0A381VLK3"/>
<dbReference type="SUPFAM" id="SSF88659">
    <property type="entry name" value="Sigma3 and sigma4 domains of RNA polymerase sigma factors"/>
    <property type="match status" value="1"/>
</dbReference>
<dbReference type="EMBL" id="UINC01009177">
    <property type="protein sequence ID" value="SVA41180.1"/>
    <property type="molecule type" value="Genomic_DNA"/>
</dbReference>
<feature type="non-terminal residue" evidence="1">
    <location>
        <position position="1"/>
    </location>
</feature>
<sequence>AWLVIRERAGGWSADGAMPWRWAHLAIRHRVSEAVGHRTTPLMEDDGVEEAAWSPTGDCEDLVLTRLRCGDPRLALMLTTLKANLSGRDYLVVVEYLQQQSFGDPSPSHTVGRLYRVKPDNVRQIYHRARKRMRKLAADDPELESLRGFWWLAA</sequence>